<sequence>MNVGINSSSIKKRKRIESNVKFRLITMRRVAHRVVLIGKGDLVHAFMPPADVRDFVLSARIEVWEVIALLEVNW</sequence>
<gene>
    <name evidence="1" type="ORF">APLA_LOCUS5553</name>
</gene>
<keyword evidence="2" id="KW-1185">Reference proteome</keyword>
<name>A0A8S0ZLW5_ARCPL</name>
<accession>A0A8S0ZLW5</accession>
<evidence type="ECO:0000313" key="2">
    <source>
        <dbReference type="Proteomes" id="UP000494106"/>
    </source>
</evidence>
<dbReference type="AlphaFoldDB" id="A0A8S0ZLW5"/>
<proteinExistence type="predicted"/>
<evidence type="ECO:0000313" key="1">
    <source>
        <dbReference type="EMBL" id="CAB3234280.1"/>
    </source>
</evidence>
<comment type="caution">
    <text evidence="1">The sequence shown here is derived from an EMBL/GenBank/DDBJ whole genome shotgun (WGS) entry which is preliminary data.</text>
</comment>
<organism evidence="1 2">
    <name type="scientific">Arctia plantaginis</name>
    <name type="common">Wood tiger moth</name>
    <name type="synonym">Phalaena plantaginis</name>
    <dbReference type="NCBI Taxonomy" id="874455"/>
    <lineage>
        <taxon>Eukaryota</taxon>
        <taxon>Metazoa</taxon>
        <taxon>Ecdysozoa</taxon>
        <taxon>Arthropoda</taxon>
        <taxon>Hexapoda</taxon>
        <taxon>Insecta</taxon>
        <taxon>Pterygota</taxon>
        <taxon>Neoptera</taxon>
        <taxon>Endopterygota</taxon>
        <taxon>Lepidoptera</taxon>
        <taxon>Glossata</taxon>
        <taxon>Ditrysia</taxon>
        <taxon>Noctuoidea</taxon>
        <taxon>Erebidae</taxon>
        <taxon>Arctiinae</taxon>
        <taxon>Arctia</taxon>
    </lineage>
</organism>
<reference evidence="1 2" key="1">
    <citation type="submission" date="2020-04" db="EMBL/GenBank/DDBJ databases">
        <authorList>
            <person name="Wallbank WR R."/>
            <person name="Pardo Diaz C."/>
            <person name="Kozak K."/>
            <person name="Martin S."/>
            <person name="Jiggins C."/>
            <person name="Moest M."/>
            <person name="Warren A I."/>
            <person name="Byers J.R.P. K."/>
            <person name="Montejo-Kovacevich G."/>
            <person name="Yen C E."/>
        </authorList>
    </citation>
    <scope>NUCLEOTIDE SEQUENCE [LARGE SCALE GENOMIC DNA]</scope>
</reference>
<protein>
    <submittedName>
        <fullName evidence="1">Uncharacterized protein</fullName>
    </submittedName>
</protein>
<dbReference type="Proteomes" id="UP000494106">
    <property type="component" value="Unassembled WGS sequence"/>
</dbReference>
<dbReference type="EMBL" id="CADEBC010000481">
    <property type="protein sequence ID" value="CAB3234280.1"/>
    <property type="molecule type" value="Genomic_DNA"/>
</dbReference>